<comment type="caution">
    <text evidence="4">The sequence shown here is derived from an EMBL/GenBank/DDBJ whole genome shotgun (WGS) entry which is preliminary data.</text>
</comment>
<feature type="region of interest" description="Disordered" evidence="1">
    <location>
        <begin position="260"/>
        <end position="338"/>
    </location>
</feature>
<keyword evidence="5" id="KW-1185">Reference proteome</keyword>
<feature type="compositionally biased region" description="Low complexity" evidence="1">
    <location>
        <begin position="311"/>
        <end position="321"/>
    </location>
</feature>
<organism evidence="4 5">
    <name type="scientific">Colletotrichum plurivorum</name>
    <dbReference type="NCBI Taxonomy" id="2175906"/>
    <lineage>
        <taxon>Eukaryota</taxon>
        <taxon>Fungi</taxon>
        <taxon>Dikarya</taxon>
        <taxon>Ascomycota</taxon>
        <taxon>Pezizomycotina</taxon>
        <taxon>Sordariomycetes</taxon>
        <taxon>Hypocreomycetidae</taxon>
        <taxon>Glomerellales</taxon>
        <taxon>Glomerellaceae</taxon>
        <taxon>Colletotrichum</taxon>
        <taxon>Colletotrichum orchidearum species complex</taxon>
    </lineage>
</organism>
<feature type="signal peptide" evidence="2">
    <location>
        <begin position="1"/>
        <end position="19"/>
    </location>
</feature>
<accession>A0A8H6JVV4</accession>
<keyword evidence="2" id="KW-0732">Signal</keyword>
<protein>
    <recommendedName>
        <fullName evidence="3">DUF7580 domain-containing protein</fullName>
    </recommendedName>
</protein>
<feature type="chain" id="PRO_5034210551" description="DUF7580 domain-containing protein" evidence="2">
    <location>
        <begin position="20"/>
        <end position="600"/>
    </location>
</feature>
<evidence type="ECO:0000256" key="2">
    <source>
        <dbReference type="SAM" id="SignalP"/>
    </source>
</evidence>
<evidence type="ECO:0000256" key="1">
    <source>
        <dbReference type="SAM" id="MobiDB-lite"/>
    </source>
</evidence>
<evidence type="ECO:0000259" key="3">
    <source>
        <dbReference type="Pfam" id="PF24476"/>
    </source>
</evidence>
<feature type="compositionally biased region" description="Basic residues" evidence="1">
    <location>
        <begin position="179"/>
        <end position="201"/>
    </location>
</feature>
<proteinExistence type="predicted"/>
<dbReference type="AlphaFoldDB" id="A0A8H6JVV4"/>
<evidence type="ECO:0000313" key="4">
    <source>
        <dbReference type="EMBL" id="KAF6820120.1"/>
    </source>
</evidence>
<name>A0A8H6JVV4_9PEZI</name>
<dbReference type="PANTHER" id="PTHR35186:SF4">
    <property type="entry name" value="PRION-INHIBITION AND PROPAGATION HELO DOMAIN-CONTAINING PROTEIN"/>
    <property type="match status" value="1"/>
</dbReference>
<dbReference type="Pfam" id="PF24476">
    <property type="entry name" value="DUF7580"/>
    <property type="match status" value="1"/>
</dbReference>
<sequence>MSGLEAAGLILGLWPVVASLVKGYKATKSGEDCAAFLRDLKVQETVYKGCIRRLLQENEVFSNEEFISIEDENAEISPWRDSLFQMHLKNRIGTENFTSIDDVLCSIDSTLKELKRQLQNGEADLALDRGRRARFRSTFRHIKMNLPQSGFQKTFAKLKDGNATLQQLVQLFEEPRVLPSRKRASSRPRRGSNTRRQRRVGPRPINELSQAIEECYHCNCINGHEASFWVSGDDQFRILFTIENPERSLSDFSLKTRPTLETEASTIHAEEESVPGSPVEDPGIELPETPSGDRFATSPSDSRDDDQTCWSRSRPSTPSTRSQDRQTLPLHFSPRFPGTNAGLRQIEDMCTLIKKLSQASTEPTGPRSSVGTLGRGDMHFTALSTEAVAAMTSNSVVSLDDRLPQSDEWLLSLQKRVDIAQKLALAIVQFWSTEWIGRLWTWRDFSLKDDNPRDLQLFVTRTIFPRIPETKQPVVQAKLWRFLREPLLVRLGFALIELALGKRLSRLREDGKFDRNYDYEFGQDARDYDTAMDILERNIIEEEVGVAYQSVVAACLSCQVIQETGAVSLTTAASSFQDDVERFIVQPLYEYFETTWGIPV</sequence>
<dbReference type="Proteomes" id="UP000654918">
    <property type="component" value="Unassembled WGS sequence"/>
</dbReference>
<reference evidence="4" key="1">
    <citation type="journal article" date="2020" name="Phytopathology">
        <title>Genome Sequence Resources of Colletotrichum truncatum, C. plurivorum, C. musicola, and C. sojae: Four Species Pathogenic to Soybean (Glycine max).</title>
        <authorList>
            <person name="Rogerio F."/>
            <person name="Boufleur T.R."/>
            <person name="Ciampi-Guillardi M."/>
            <person name="Sukno S.A."/>
            <person name="Thon M.R."/>
            <person name="Massola Junior N.S."/>
            <person name="Baroncelli R."/>
        </authorList>
    </citation>
    <scope>NUCLEOTIDE SEQUENCE</scope>
    <source>
        <strain evidence="4">LFN00145</strain>
    </source>
</reference>
<dbReference type="EMBL" id="WIGO01000276">
    <property type="protein sequence ID" value="KAF6820120.1"/>
    <property type="molecule type" value="Genomic_DNA"/>
</dbReference>
<feature type="region of interest" description="Disordered" evidence="1">
    <location>
        <begin position="178"/>
        <end position="205"/>
    </location>
</feature>
<dbReference type="InterPro" id="IPR056002">
    <property type="entry name" value="DUF7580"/>
</dbReference>
<evidence type="ECO:0000313" key="5">
    <source>
        <dbReference type="Proteomes" id="UP000654918"/>
    </source>
</evidence>
<dbReference type="PANTHER" id="PTHR35186">
    <property type="entry name" value="ANK_REP_REGION DOMAIN-CONTAINING PROTEIN"/>
    <property type="match status" value="1"/>
</dbReference>
<feature type="domain" description="DUF7580" evidence="3">
    <location>
        <begin position="343"/>
        <end position="591"/>
    </location>
</feature>
<gene>
    <name evidence="4" type="ORF">CPLU01_12845</name>
</gene>